<reference evidence="5 6" key="1">
    <citation type="submission" date="2018-10" db="EMBL/GenBank/DDBJ databases">
        <title>Draft genome sequence of Aquitalea MWU14-2217 isolated from a wild cranberry bog in Provincetown, Massachusetts.</title>
        <authorList>
            <person name="Ebadzadsahrai G."/>
            <person name="Soby S."/>
        </authorList>
    </citation>
    <scope>NUCLEOTIDE SEQUENCE [LARGE SCALE GENOMIC DNA]</scope>
    <source>
        <strain evidence="5 6">MWU14-2217</strain>
    </source>
</reference>
<evidence type="ECO:0000256" key="1">
    <source>
        <dbReference type="ARBA" id="ARBA00012528"/>
    </source>
</evidence>
<accession>A0A454JGC4</accession>
<keyword evidence="3" id="KW-0812">Transmembrane</keyword>
<gene>
    <name evidence="5" type="ORF">EAY64_13940</name>
</gene>
<dbReference type="EMBL" id="RFAR01000057">
    <property type="protein sequence ID" value="RMC95334.1"/>
    <property type="molecule type" value="Genomic_DNA"/>
</dbReference>
<feature type="transmembrane region" description="Helical" evidence="3">
    <location>
        <begin position="88"/>
        <end position="109"/>
    </location>
</feature>
<dbReference type="InterPro" id="IPR050469">
    <property type="entry name" value="Diguanylate_Cyclase"/>
</dbReference>
<dbReference type="GO" id="GO:1902201">
    <property type="term" value="P:negative regulation of bacterial-type flagellum-dependent cell motility"/>
    <property type="evidence" value="ECO:0007669"/>
    <property type="project" value="TreeGrafter"/>
</dbReference>
<dbReference type="PROSITE" id="PS50887">
    <property type="entry name" value="GGDEF"/>
    <property type="match status" value="1"/>
</dbReference>
<dbReference type="EC" id="2.7.7.65" evidence="1"/>
<dbReference type="NCBIfam" id="TIGR00254">
    <property type="entry name" value="GGDEF"/>
    <property type="match status" value="1"/>
</dbReference>
<dbReference type="GO" id="GO:0005886">
    <property type="term" value="C:plasma membrane"/>
    <property type="evidence" value="ECO:0007669"/>
    <property type="project" value="TreeGrafter"/>
</dbReference>
<dbReference type="AlphaFoldDB" id="A0A454JGC4"/>
<dbReference type="InterPro" id="IPR029787">
    <property type="entry name" value="Nucleotide_cyclase"/>
</dbReference>
<feature type="transmembrane region" description="Helical" evidence="3">
    <location>
        <begin position="116"/>
        <end position="137"/>
    </location>
</feature>
<feature type="transmembrane region" description="Helical" evidence="3">
    <location>
        <begin position="168"/>
        <end position="189"/>
    </location>
</feature>
<protein>
    <recommendedName>
        <fullName evidence="1">diguanylate cyclase</fullName>
        <ecNumber evidence="1">2.7.7.65</ecNumber>
    </recommendedName>
</protein>
<keyword evidence="6" id="KW-1185">Reference proteome</keyword>
<dbReference type="SMART" id="SM00267">
    <property type="entry name" value="GGDEF"/>
    <property type="match status" value="1"/>
</dbReference>
<feature type="transmembrane region" description="Helical" evidence="3">
    <location>
        <begin position="59"/>
        <end position="76"/>
    </location>
</feature>
<dbReference type="SUPFAM" id="SSF55073">
    <property type="entry name" value="Nucleotide cyclase"/>
    <property type="match status" value="1"/>
</dbReference>
<feature type="domain" description="GGDEF" evidence="4">
    <location>
        <begin position="277"/>
        <end position="414"/>
    </location>
</feature>
<dbReference type="PANTHER" id="PTHR45138:SF9">
    <property type="entry name" value="DIGUANYLATE CYCLASE DGCM-RELATED"/>
    <property type="match status" value="1"/>
</dbReference>
<dbReference type="GO" id="GO:0043709">
    <property type="term" value="P:cell adhesion involved in single-species biofilm formation"/>
    <property type="evidence" value="ECO:0007669"/>
    <property type="project" value="TreeGrafter"/>
</dbReference>
<feature type="transmembrane region" description="Helical" evidence="3">
    <location>
        <begin position="195"/>
        <end position="215"/>
    </location>
</feature>
<evidence type="ECO:0000313" key="5">
    <source>
        <dbReference type="EMBL" id="RMC95334.1"/>
    </source>
</evidence>
<dbReference type="Proteomes" id="UP000274139">
    <property type="component" value="Unassembled WGS sequence"/>
</dbReference>
<organism evidence="5 6">
    <name type="scientific">Aquitalea palustris</name>
    <dbReference type="NCBI Taxonomy" id="2480983"/>
    <lineage>
        <taxon>Bacteria</taxon>
        <taxon>Pseudomonadati</taxon>
        <taxon>Pseudomonadota</taxon>
        <taxon>Betaproteobacteria</taxon>
        <taxon>Neisseriales</taxon>
        <taxon>Chromobacteriaceae</taxon>
        <taxon>Aquitalea</taxon>
    </lineage>
</organism>
<evidence type="ECO:0000259" key="4">
    <source>
        <dbReference type="PROSITE" id="PS50887"/>
    </source>
</evidence>
<evidence type="ECO:0000256" key="3">
    <source>
        <dbReference type="SAM" id="Phobius"/>
    </source>
</evidence>
<dbReference type="InterPro" id="IPR000160">
    <property type="entry name" value="GGDEF_dom"/>
</dbReference>
<feature type="transmembrane region" description="Helical" evidence="3">
    <location>
        <begin position="143"/>
        <end position="161"/>
    </location>
</feature>
<keyword evidence="3" id="KW-0472">Membrane</keyword>
<dbReference type="Gene3D" id="3.30.70.270">
    <property type="match status" value="1"/>
</dbReference>
<keyword evidence="3" id="KW-1133">Transmembrane helix</keyword>
<sequence length="420" mass="47772">MDARPPLVIAGGAMVAKMPPRLHQALATADKQPWYQLLFPPLLEKIYQQDTAAHRFRRYRLFGAIGIVVFMLYGLVDRVYLLDVYQRVWIWRWLLLPGFAALTIACSFWRPFQPYYEYSVVVASTAFVLGLTWFFSISHMPTAQHYYGGVMLCLVFMMFGLRIPFRLACYSCTVALAYLGWVLCGLHFLDEAARSLIFILLVSSVLLGLLGLFQLEKEERRSYLLALELQRDHRQLQQGFKYLQQISTADGLTGLFNRRYFDQQLHAFWERRLQQQEDIALLFVDVDYFKFYNDSQGHQMGDETLIKVAQVISRHAASRQGCAARYGGEEFVLLLRGCNLPQTTALAEQIRSEVEALALPHPSSGCSKVVTISIGIAVAHASINQQPDWLVNTADAAVYQAKRQGRNRVVAMHSCQPLAG</sequence>
<comment type="caution">
    <text evidence="5">The sequence shown here is derived from an EMBL/GenBank/DDBJ whole genome shotgun (WGS) entry which is preliminary data.</text>
</comment>
<dbReference type="Pfam" id="PF00990">
    <property type="entry name" value="GGDEF"/>
    <property type="match status" value="1"/>
</dbReference>
<dbReference type="GO" id="GO:0052621">
    <property type="term" value="F:diguanylate cyclase activity"/>
    <property type="evidence" value="ECO:0007669"/>
    <property type="project" value="UniProtKB-EC"/>
</dbReference>
<dbReference type="InterPro" id="IPR043128">
    <property type="entry name" value="Rev_trsase/Diguanyl_cyclase"/>
</dbReference>
<proteinExistence type="predicted"/>
<name>A0A454JGC4_9NEIS</name>
<evidence type="ECO:0000313" key="6">
    <source>
        <dbReference type="Proteomes" id="UP000274139"/>
    </source>
</evidence>
<comment type="catalytic activity">
    <reaction evidence="2">
        <text>2 GTP = 3',3'-c-di-GMP + 2 diphosphate</text>
        <dbReference type="Rhea" id="RHEA:24898"/>
        <dbReference type="ChEBI" id="CHEBI:33019"/>
        <dbReference type="ChEBI" id="CHEBI:37565"/>
        <dbReference type="ChEBI" id="CHEBI:58805"/>
        <dbReference type="EC" id="2.7.7.65"/>
    </reaction>
</comment>
<evidence type="ECO:0000256" key="2">
    <source>
        <dbReference type="ARBA" id="ARBA00034247"/>
    </source>
</evidence>
<dbReference type="PANTHER" id="PTHR45138">
    <property type="entry name" value="REGULATORY COMPONENTS OF SENSORY TRANSDUCTION SYSTEM"/>
    <property type="match status" value="1"/>
</dbReference>
<dbReference type="CDD" id="cd01949">
    <property type="entry name" value="GGDEF"/>
    <property type="match status" value="1"/>
</dbReference>
<dbReference type="FunFam" id="3.30.70.270:FF:000001">
    <property type="entry name" value="Diguanylate cyclase domain protein"/>
    <property type="match status" value="1"/>
</dbReference>